<dbReference type="PANTHER" id="PTHR42076">
    <property type="entry name" value="CYANOVIRIN-N HOMOLOG"/>
    <property type="match status" value="1"/>
</dbReference>
<protein>
    <recommendedName>
        <fullName evidence="1">Cyanovirin-N domain-containing protein</fullName>
    </recommendedName>
</protein>
<dbReference type="SUPFAM" id="SSF51322">
    <property type="entry name" value="Cyanovirin-N"/>
    <property type="match status" value="1"/>
</dbReference>
<dbReference type="SMART" id="SM01111">
    <property type="entry name" value="CVNH"/>
    <property type="match status" value="1"/>
</dbReference>
<comment type="caution">
    <text evidence="2">The sequence shown here is derived from an EMBL/GenBank/DDBJ whole genome shotgun (WGS) entry which is preliminary data.</text>
</comment>
<proteinExistence type="predicted"/>
<dbReference type="Pfam" id="PF08881">
    <property type="entry name" value="CVNH"/>
    <property type="match status" value="1"/>
</dbReference>
<reference evidence="2 3" key="1">
    <citation type="journal article" date="2023" name="IMA Fungus">
        <title>Comparative genomic study of the Penicillium genus elucidates a diverse pangenome and 15 lateral gene transfer events.</title>
        <authorList>
            <person name="Petersen C."/>
            <person name="Sorensen T."/>
            <person name="Nielsen M.R."/>
            <person name="Sondergaard T.E."/>
            <person name="Sorensen J.L."/>
            <person name="Fitzpatrick D.A."/>
            <person name="Frisvad J.C."/>
            <person name="Nielsen K.L."/>
        </authorList>
    </citation>
    <scope>NUCLEOTIDE SEQUENCE [LARGE SCALE GENOMIC DNA]</scope>
    <source>
        <strain evidence="2 3">IBT 35679</strain>
    </source>
</reference>
<dbReference type="Gene3D" id="2.30.60.10">
    <property type="entry name" value="Cyanovirin-N"/>
    <property type="match status" value="1"/>
</dbReference>
<dbReference type="Proteomes" id="UP001220324">
    <property type="component" value="Unassembled WGS sequence"/>
</dbReference>
<gene>
    <name evidence="2" type="ORF">N7494_009308</name>
</gene>
<dbReference type="InterPro" id="IPR011058">
    <property type="entry name" value="Cyanovirin-N"/>
</dbReference>
<dbReference type="AlphaFoldDB" id="A0AAD6CS80"/>
<evidence type="ECO:0000313" key="2">
    <source>
        <dbReference type="EMBL" id="KAJ5532756.1"/>
    </source>
</evidence>
<feature type="domain" description="Cyanovirin-N" evidence="1">
    <location>
        <begin position="2"/>
        <end position="103"/>
    </location>
</feature>
<dbReference type="PANTHER" id="PTHR42076:SF1">
    <property type="entry name" value="CYANOVIRIN-N DOMAIN-CONTAINING PROTEIN"/>
    <property type="match status" value="1"/>
</dbReference>
<name>A0AAD6CS80_9EURO</name>
<keyword evidence="3" id="KW-1185">Reference proteome</keyword>
<organism evidence="2 3">
    <name type="scientific">Penicillium frequentans</name>
    <dbReference type="NCBI Taxonomy" id="3151616"/>
    <lineage>
        <taxon>Eukaryota</taxon>
        <taxon>Fungi</taxon>
        <taxon>Dikarya</taxon>
        <taxon>Ascomycota</taxon>
        <taxon>Pezizomycotina</taxon>
        <taxon>Eurotiomycetes</taxon>
        <taxon>Eurotiomycetidae</taxon>
        <taxon>Eurotiales</taxon>
        <taxon>Aspergillaceae</taxon>
        <taxon>Penicillium</taxon>
    </lineage>
</organism>
<dbReference type="EMBL" id="JAQIZZ010000007">
    <property type="protein sequence ID" value="KAJ5532756.1"/>
    <property type="molecule type" value="Genomic_DNA"/>
</dbReference>
<evidence type="ECO:0000313" key="3">
    <source>
        <dbReference type="Proteomes" id="UP001220324"/>
    </source>
</evidence>
<sequence length="104" mass="11573">MSFFESCTGVHIQTKDDGLYLVCYARDVYGSYPQAEFRLDEHIGNDDGRFMFDGVNFSQSARDIQLDGSNLTAILTDKDGEFGDRQSIDLNDYIANEGGKLVSA</sequence>
<accession>A0AAD6CS80</accession>
<evidence type="ECO:0000259" key="1">
    <source>
        <dbReference type="SMART" id="SM01111"/>
    </source>
</evidence>
<dbReference type="InterPro" id="IPR036673">
    <property type="entry name" value="Cyanovirin-N_sf"/>
</dbReference>